<reference evidence="9 10" key="1">
    <citation type="submission" date="2018-06" db="EMBL/GenBank/DDBJ databases">
        <title>Genomic Encyclopedia of Type Strains, Phase IV (KMG-IV): sequencing the most valuable type-strain genomes for metagenomic binning, comparative biology and taxonomic classification.</title>
        <authorList>
            <person name="Goeker M."/>
        </authorList>
    </citation>
    <scope>NUCLEOTIDE SEQUENCE [LARGE SCALE GENOMIC DNA]</scope>
    <source>
        <strain evidence="9 10">DSM 22112</strain>
    </source>
</reference>
<dbReference type="OrthoDB" id="8659436at2"/>
<evidence type="ECO:0000313" key="10">
    <source>
        <dbReference type="Proteomes" id="UP000253490"/>
    </source>
</evidence>
<comment type="caution">
    <text evidence="9">The sequence shown here is derived from an EMBL/GenBank/DDBJ whole genome shotgun (WGS) entry which is preliminary data.</text>
</comment>
<dbReference type="PANTHER" id="PTHR33202:SF7">
    <property type="entry name" value="FERRIC UPTAKE REGULATION PROTEIN"/>
    <property type="match status" value="1"/>
</dbReference>
<dbReference type="AlphaFoldDB" id="A0A366I992"/>
<dbReference type="EMBL" id="QNRX01000006">
    <property type="protein sequence ID" value="RBP65911.1"/>
    <property type="molecule type" value="Genomic_DNA"/>
</dbReference>
<evidence type="ECO:0000256" key="6">
    <source>
        <dbReference type="ARBA" id="ARBA00023163"/>
    </source>
</evidence>
<keyword evidence="3 7" id="KW-0862">Zinc</keyword>
<feature type="binding site" evidence="7">
    <location>
        <position position="138"/>
    </location>
    <ligand>
        <name>Zn(2+)</name>
        <dbReference type="ChEBI" id="CHEBI:29105"/>
    </ligand>
</feature>
<dbReference type="InterPro" id="IPR002481">
    <property type="entry name" value="FUR"/>
</dbReference>
<dbReference type="InterPro" id="IPR036388">
    <property type="entry name" value="WH-like_DNA-bd_sf"/>
</dbReference>
<proteinExistence type="inferred from homology"/>
<keyword evidence="7" id="KW-0479">Metal-binding</keyword>
<dbReference type="Gene3D" id="1.10.10.10">
    <property type="entry name" value="Winged helix-like DNA-binding domain superfamily/Winged helix DNA-binding domain"/>
    <property type="match status" value="1"/>
</dbReference>
<dbReference type="RefSeq" id="WP_113920248.1">
    <property type="nucleotide sequence ID" value="NZ_QNRX01000006.1"/>
</dbReference>
<evidence type="ECO:0000256" key="1">
    <source>
        <dbReference type="ARBA" id="ARBA00007957"/>
    </source>
</evidence>
<name>A0A366I992_9FIRM</name>
<dbReference type="InterPro" id="IPR043135">
    <property type="entry name" value="Fur_C"/>
</dbReference>
<accession>A0A366I992</accession>
<dbReference type="GO" id="GO:0045892">
    <property type="term" value="P:negative regulation of DNA-templated transcription"/>
    <property type="evidence" value="ECO:0007669"/>
    <property type="project" value="TreeGrafter"/>
</dbReference>
<feature type="binding site" evidence="7">
    <location>
        <position position="96"/>
    </location>
    <ligand>
        <name>Zn(2+)</name>
        <dbReference type="ChEBI" id="CHEBI:29105"/>
    </ligand>
</feature>
<dbReference type="Pfam" id="PF01475">
    <property type="entry name" value="FUR"/>
    <property type="match status" value="1"/>
</dbReference>
<feature type="binding site" evidence="7">
    <location>
        <position position="135"/>
    </location>
    <ligand>
        <name>Zn(2+)</name>
        <dbReference type="ChEBI" id="CHEBI:29105"/>
    </ligand>
</feature>
<comment type="cofactor">
    <cofactor evidence="7">
        <name>Zn(2+)</name>
        <dbReference type="ChEBI" id="CHEBI:29105"/>
    </cofactor>
    <text evidence="7">Binds 1 zinc ion per subunit.</text>
</comment>
<organism evidence="9 10">
    <name type="scientific">Alkalibaculum bacchi</name>
    <dbReference type="NCBI Taxonomy" id="645887"/>
    <lineage>
        <taxon>Bacteria</taxon>
        <taxon>Bacillati</taxon>
        <taxon>Bacillota</taxon>
        <taxon>Clostridia</taxon>
        <taxon>Eubacteriales</taxon>
        <taxon>Eubacteriaceae</taxon>
        <taxon>Alkalibaculum</taxon>
    </lineage>
</organism>
<gene>
    <name evidence="9" type="ORF">DES36_10621</name>
</gene>
<dbReference type="GO" id="GO:0003700">
    <property type="term" value="F:DNA-binding transcription factor activity"/>
    <property type="evidence" value="ECO:0007669"/>
    <property type="project" value="InterPro"/>
</dbReference>
<dbReference type="PANTHER" id="PTHR33202">
    <property type="entry name" value="ZINC UPTAKE REGULATION PROTEIN"/>
    <property type="match status" value="1"/>
</dbReference>
<comment type="cofactor">
    <cofactor evidence="8">
        <name>Mn(2+)</name>
        <dbReference type="ChEBI" id="CHEBI:29035"/>
    </cofactor>
    <cofactor evidence="8">
        <name>Fe(2+)</name>
        <dbReference type="ChEBI" id="CHEBI:29033"/>
    </cofactor>
    <text evidence="8">Binds 1 Mn(2+) or Fe(2+) ion per subunit.</text>
</comment>
<feature type="binding site" evidence="8">
    <location>
        <position position="90"/>
    </location>
    <ligand>
        <name>Fe cation</name>
        <dbReference type="ChEBI" id="CHEBI:24875"/>
    </ligand>
</feature>
<dbReference type="InterPro" id="IPR036390">
    <property type="entry name" value="WH_DNA-bd_sf"/>
</dbReference>
<sequence length="143" mass="16737">MNYEDILKVLRKSDYKITPQRKSIIQVLIENNTSLISIETLFMRTKELYGKTNISTIYRNLEILENLNLIYKVIDGGTSLYKLNCSHIGHHHHLICKNCGKTETIDFCPMETLQQLSKEKEFNLEDHKLELYGTCKKCQVKEL</sequence>
<evidence type="ECO:0000313" key="9">
    <source>
        <dbReference type="EMBL" id="RBP65911.1"/>
    </source>
</evidence>
<keyword evidence="4" id="KW-0805">Transcription regulation</keyword>
<keyword evidence="6" id="KW-0804">Transcription</keyword>
<evidence type="ECO:0000256" key="7">
    <source>
        <dbReference type="PIRSR" id="PIRSR602481-1"/>
    </source>
</evidence>
<dbReference type="GO" id="GO:0000976">
    <property type="term" value="F:transcription cis-regulatory region binding"/>
    <property type="evidence" value="ECO:0007669"/>
    <property type="project" value="TreeGrafter"/>
</dbReference>
<keyword evidence="5" id="KW-0238">DNA-binding</keyword>
<evidence type="ECO:0000256" key="2">
    <source>
        <dbReference type="ARBA" id="ARBA00022491"/>
    </source>
</evidence>
<keyword evidence="10" id="KW-1185">Reference proteome</keyword>
<evidence type="ECO:0000256" key="8">
    <source>
        <dbReference type="PIRSR" id="PIRSR602481-2"/>
    </source>
</evidence>
<evidence type="ECO:0000256" key="3">
    <source>
        <dbReference type="ARBA" id="ARBA00022833"/>
    </source>
</evidence>
<keyword evidence="8" id="KW-0408">Iron</keyword>
<comment type="similarity">
    <text evidence="1">Belongs to the Fur family.</text>
</comment>
<dbReference type="SUPFAM" id="SSF46785">
    <property type="entry name" value="Winged helix' DNA-binding domain"/>
    <property type="match status" value="1"/>
</dbReference>
<evidence type="ECO:0000256" key="5">
    <source>
        <dbReference type="ARBA" id="ARBA00023125"/>
    </source>
</evidence>
<keyword evidence="2" id="KW-0678">Repressor</keyword>
<dbReference type="GO" id="GO:0008270">
    <property type="term" value="F:zinc ion binding"/>
    <property type="evidence" value="ECO:0007669"/>
    <property type="project" value="TreeGrafter"/>
</dbReference>
<dbReference type="Gene3D" id="3.30.1490.190">
    <property type="match status" value="1"/>
</dbReference>
<feature type="binding site" evidence="7">
    <location>
        <position position="99"/>
    </location>
    <ligand>
        <name>Zn(2+)</name>
        <dbReference type="ChEBI" id="CHEBI:29105"/>
    </ligand>
</feature>
<dbReference type="CDD" id="cd07153">
    <property type="entry name" value="Fur_like"/>
    <property type="match status" value="1"/>
</dbReference>
<feature type="binding site" evidence="8">
    <location>
        <position position="111"/>
    </location>
    <ligand>
        <name>Fe cation</name>
        <dbReference type="ChEBI" id="CHEBI:24875"/>
    </ligand>
</feature>
<dbReference type="GO" id="GO:1900376">
    <property type="term" value="P:regulation of secondary metabolite biosynthetic process"/>
    <property type="evidence" value="ECO:0007669"/>
    <property type="project" value="TreeGrafter"/>
</dbReference>
<dbReference type="Proteomes" id="UP000253490">
    <property type="component" value="Unassembled WGS sequence"/>
</dbReference>
<evidence type="ECO:0000256" key="4">
    <source>
        <dbReference type="ARBA" id="ARBA00023015"/>
    </source>
</evidence>
<protein>
    <submittedName>
        <fullName evidence="9">Fur family zinc uptake transcriptional regulator/Fur family ferric uptake transcriptional regulator</fullName>
    </submittedName>
</protein>
<feature type="binding site" evidence="8">
    <location>
        <position position="127"/>
    </location>
    <ligand>
        <name>Fe cation</name>
        <dbReference type="ChEBI" id="CHEBI:24875"/>
    </ligand>
</feature>